<dbReference type="CDD" id="cd07557">
    <property type="entry name" value="trimeric_dUTPase"/>
    <property type="match status" value="1"/>
</dbReference>
<dbReference type="EMBL" id="JSXS01000125">
    <property type="protein sequence ID" value="KIL30384.1"/>
    <property type="molecule type" value="Genomic_DNA"/>
</dbReference>
<feature type="domain" description="dUTPase-like" evidence="6">
    <location>
        <begin position="12"/>
        <end position="92"/>
    </location>
</feature>
<evidence type="ECO:0000259" key="6">
    <source>
        <dbReference type="Pfam" id="PF00692"/>
    </source>
</evidence>
<dbReference type="Gene3D" id="2.70.40.10">
    <property type="match status" value="1"/>
</dbReference>
<dbReference type="InterPro" id="IPR029054">
    <property type="entry name" value="dUTPase-like"/>
</dbReference>
<dbReference type="InterPro" id="IPR008181">
    <property type="entry name" value="dUTPase"/>
</dbReference>
<dbReference type="SUPFAM" id="SSF51283">
    <property type="entry name" value="dUTPase-like"/>
    <property type="match status" value="1"/>
</dbReference>
<organism evidence="7 8">
    <name type="scientific">Bacillus subtilis subsp. subtilis</name>
    <dbReference type="NCBI Taxonomy" id="135461"/>
    <lineage>
        <taxon>Bacteria</taxon>
        <taxon>Bacillati</taxon>
        <taxon>Bacillota</taxon>
        <taxon>Bacilli</taxon>
        <taxon>Bacillales</taxon>
        <taxon>Bacillaceae</taxon>
        <taxon>Bacillus</taxon>
    </lineage>
</organism>
<dbReference type="GO" id="GO:0004170">
    <property type="term" value="F:dUTP diphosphatase activity"/>
    <property type="evidence" value="ECO:0007669"/>
    <property type="project" value="UniProtKB-EC"/>
</dbReference>
<proteinExistence type="inferred from homology"/>
<feature type="domain" description="dUTPase-like" evidence="6">
    <location>
        <begin position="126"/>
        <end position="166"/>
    </location>
</feature>
<evidence type="ECO:0000313" key="7">
    <source>
        <dbReference type="EMBL" id="KIL30384.1"/>
    </source>
</evidence>
<keyword evidence="4" id="KW-0546">Nucleotide metabolism</keyword>
<protein>
    <recommendedName>
        <fullName evidence="2">dUTP diphosphatase</fullName>
        <ecNumber evidence="2">3.6.1.23</ecNumber>
    </recommendedName>
</protein>
<evidence type="ECO:0000256" key="3">
    <source>
        <dbReference type="ARBA" id="ARBA00022801"/>
    </source>
</evidence>
<gene>
    <name evidence="7" type="ORF">B4067_1318</name>
</gene>
<name>A0ABD3ZQX2_BACIU</name>
<evidence type="ECO:0000313" key="8">
    <source>
        <dbReference type="Proteomes" id="UP000031970"/>
    </source>
</evidence>
<dbReference type="EC" id="3.6.1.23" evidence="2"/>
<sequence>MNVNIKRLSPDAQIPAYAHATDAGFDLVAAADVIIEPGATACVPTGLAFEIPEGFEMQIRPRSGITLKTKLRVQLGTVDCGYTGEVGVIVDNIAPLHTELPSDYGPVMISGDIYRMTGDLPKFSYIIRKGDRIAQAVIKPVEQAVFTEVDTLGDSDRGAGGFGSSGVIAKEEETHLKSSGLTFDLPKEDA</sequence>
<reference evidence="7 8" key="1">
    <citation type="submission" date="2014-11" db="EMBL/GenBank/DDBJ databases">
        <title>Draft Genome Sequences of Nine Bacillus subtilis Strains that Form Spores with High Heat-Resistance.</title>
        <authorList>
            <person name="Krawcyk A.O."/>
            <person name="Berendsen E.M."/>
            <person name="de Jong A."/>
            <person name="Holsappel S."/>
            <person name="Eijlander R.T."/>
            <person name="Wells-Bennik M."/>
            <person name="Kuipers O.P."/>
        </authorList>
    </citation>
    <scope>NUCLEOTIDE SEQUENCE [LARGE SCALE GENOMIC DNA]</scope>
    <source>
        <strain evidence="7 8">B4067</strain>
    </source>
</reference>
<dbReference type="RefSeq" id="WP_052470579.1">
    <property type="nucleotide sequence ID" value="NZ_JSXS01000125.1"/>
</dbReference>
<dbReference type="Pfam" id="PF00692">
    <property type="entry name" value="dUTPase"/>
    <property type="match status" value="2"/>
</dbReference>
<comment type="similarity">
    <text evidence="1">Belongs to the dUTPase family.</text>
</comment>
<dbReference type="Proteomes" id="UP000031970">
    <property type="component" value="Unassembled WGS sequence"/>
</dbReference>
<dbReference type="GO" id="GO:0009117">
    <property type="term" value="P:nucleotide metabolic process"/>
    <property type="evidence" value="ECO:0007669"/>
    <property type="project" value="UniProtKB-KW"/>
</dbReference>
<dbReference type="InterPro" id="IPR033704">
    <property type="entry name" value="dUTPase_trimeric"/>
</dbReference>
<comment type="caution">
    <text evidence="7">The sequence shown here is derived from an EMBL/GenBank/DDBJ whole genome shotgun (WGS) entry which is preliminary data.</text>
</comment>
<evidence type="ECO:0000256" key="2">
    <source>
        <dbReference type="ARBA" id="ARBA00012379"/>
    </source>
</evidence>
<dbReference type="InterPro" id="IPR036157">
    <property type="entry name" value="dUTPase-like_sf"/>
</dbReference>
<keyword evidence="3 7" id="KW-0378">Hydrolase</keyword>
<dbReference type="PANTHER" id="PTHR11241">
    <property type="entry name" value="DEOXYURIDINE 5'-TRIPHOSPHATE NUCLEOTIDOHYDROLASE"/>
    <property type="match status" value="1"/>
</dbReference>
<dbReference type="AlphaFoldDB" id="A0ABD3ZQX2"/>
<evidence type="ECO:0000256" key="5">
    <source>
        <dbReference type="ARBA" id="ARBA00047686"/>
    </source>
</evidence>
<evidence type="ECO:0000256" key="4">
    <source>
        <dbReference type="ARBA" id="ARBA00023080"/>
    </source>
</evidence>
<accession>A0ABD3ZQX2</accession>
<comment type="catalytic activity">
    <reaction evidence="5">
        <text>dUTP + H2O = dUMP + diphosphate + H(+)</text>
        <dbReference type="Rhea" id="RHEA:10248"/>
        <dbReference type="ChEBI" id="CHEBI:15377"/>
        <dbReference type="ChEBI" id="CHEBI:15378"/>
        <dbReference type="ChEBI" id="CHEBI:33019"/>
        <dbReference type="ChEBI" id="CHEBI:61555"/>
        <dbReference type="ChEBI" id="CHEBI:246422"/>
        <dbReference type="EC" id="3.6.1.23"/>
    </reaction>
</comment>
<evidence type="ECO:0000256" key="1">
    <source>
        <dbReference type="ARBA" id="ARBA00006581"/>
    </source>
</evidence>
<dbReference type="PANTHER" id="PTHR11241:SF0">
    <property type="entry name" value="DEOXYURIDINE 5'-TRIPHOSPHATE NUCLEOTIDOHYDROLASE"/>
    <property type="match status" value="1"/>
</dbReference>